<organism evidence="3 5">
    <name type="scientific">Corynebacterium kutscheri</name>
    <dbReference type="NCBI Taxonomy" id="35755"/>
    <lineage>
        <taxon>Bacteria</taxon>
        <taxon>Bacillati</taxon>
        <taxon>Actinomycetota</taxon>
        <taxon>Actinomycetes</taxon>
        <taxon>Mycobacteriales</taxon>
        <taxon>Corynebacteriaceae</taxon>
        <taxon>Corynebacterium</taxon>
    </lineage>
</organism>
<evidence type="ECO:0000313" key="4">
    <source>
        <dbReference type="EMBL" id="VEH06812.1"/>
    </source>
</evidence>
<dbReference type="Gene3D" id="3.10.450.30">
    <property type="entry name" value="Microbial ribonucleases"/>
    <property type="match status" value="1"/>
</dbReference>
<dbReference type="InterPro" id="IPR016191">
    <property type="entry name" value="Ribonuclease/ribotoxin"/>
</dbReference>
<evidence type="ECO:0000256" key="1">
    <source>
        <dbReference type="ARBA" id="ARBA00022722"/>
    </source>
</evidence>
<reference evidence="4 6" key="2">
    <citation type="submission" date="2018-12" db="EMBL/GenBank/DDBJ databases">
        <authorList>
            <consortium name="Pathogen Informatics"/>
        </authorList>
    </citation>
    <scope>NUCLEOTIDE SEQUENCE [LARGE SCALE GENOMIC DNA]</scope>
    <source>
        <strain evidence="4 6">NCTC949</strain>
    </source>
</reference>
<dbReference type="Proteomes" id="UP000271380">
    <property type="component" value="Chromosome"/>
</dbReference>
<reference evidence="3 5" key="1">
    <citation type="journal article" date="2015" name="Genome Announc.">
        <title>Complete Genome Sequence of Corynebacterium kutscheri DSM 20755, a Corynebacterial Type Strain with Remarkably Low G+C Content of Chromosomal DNA.</title>
        <authorList>
            <person name="Ruckert C."/>
            <person name="Albersmeier A."/>
            <person name="Winkler A."/>
            <person name="Tauch A."/>
        </authorList>
    </citation>
    <scope>NUCLEOTIDE SEQUENCE [LARGE SCALE GENOMIC DNA]</scope>
    <source>
        <strain evidence="3 5">DSM 20755</strain>
    </source>
</reference>
<dbReference type="STRING" id="35755.UL82_03775"/>
<evidence type="ECO:0000256" key="2">
    <source>
        <dbReference type="ARBA" id="ARBA00022801"/>
    </source>
</evidence>
<keyword evidence="2 4" id="KW-0378">Hydrolase</keyword>
<dbReference type="AlphaFoldDB" id="A0A0F6QZ65"/>
<dbReference type="KEGG" id="cku:UL82_03775"/>
<dbReference type="GO" id="GO:0003723">
    <property type="term" value="F:RNA binding"/>
    <property type="evidence" value="ECO:0007669"/>
    <property type="project" value="InterPro"/>
</dbReference>
<dbReference type="Pfam" id="PF00545">
    <property type="entry name" value="Ribonuclease"/>
    <property type="match status" value="1"/>
</dbReference>
<gene>
    <name evidence="4" type="primary">rnaSA</name>
    <name evidence="4" type="ORF">NCTC949_01319</name>
    <name evidence="3" type="ORF">UL82_03775</name>
</gene>
<dbReference type="InterPro" id="IPR000026">
    <property type="entry name" value="N1-like"/>
</dbReference>
<dbReference type="SUPFAM" id="SSF53933">
    <property type="entry name" value="Microbial ribonucleases"/>
    <property type="match status" value="1"/>
</dbReference>
<dbReference type="HOGENOM" id="CLU_112496_0_1_11"/>
<proteinExistence type="predicted"/>
<evidence type="ECO:0000313" key="6">
    <source>
        <dbReference type="Proteomes" id="UP000271380"/>
    </source>
</evidence>
<dbReference type="EMBL" id="LR134377">
    <property type="protein sequence ID" value="VEH06812.1"/>
    <property type="molecule type" value="Genomic_DNA"/>
</dbReference>
<dbReference type="OrthoDB" id="5326845at2"/>
<dbReference type="RefSeq" id="WP_046439071.1">
    <property type="nucleotide sequence ID" value="NZ_CP011312.1"/>
</dbReference>
<dbReference type="GO" id="GO:0004521">
    <property type="term" value="F:RNA endonuclease activity"/>
    <property type="evidence" value="ECO:0007669"/>
    <property type="project" value="InterPro"/>
</dbReference>
<keyword evidence="5" id="KW-1185">Reference proteome</keyword>
<dbReference type="EMBL" id="CP011312">
    <property type="protein sequence ID" value="AKE40962.1"/>
    <property type="molecule type" value="Genomic_DNA"/>
</dbReference>
<accession>A0A0F6QZ65</accession>
<evidence type="ECO:0000313" key="5">
    <source>
        <dbReference type="Proteomes" id="UP000033457"/>
    </source>
</evidence>
<evidence type="ECO:0000313" key="3">
    <source>
        <dbReference type="EMBL" id="AKE40962.1"/>
    </source>
</evidence>
<keyword evidence="1" id="KW-0540">Nuclease</keyword>
<sequence>MRHTKKSLPALIGGALLVLVSAYFGIDFNSDTQTTASSTTASPAKTTTVISASSIRPIPKNTATKISARQTSIRTSIDECYVDTLPKEAEEVIDDILSGGPFEYPESDGKHFGNYEGLLPKEKSSYYREYTVESPGIRHRGERRIVVGGGSPTDPDTWYYTDDHFESFCSIPDAEH</sequence>
<protein>
    <submittedName>
        <fullName evidence="3 4">Guanyl-specific ribonuclease</fullName>
        <ecNumber evidence="4">3.1.27.3</ecNumber>
    </submittedName>
</protein>
<dbReference type="GO" id="GO:0016787">
    <property type="term" value="F:hydrolase activity"/>
    <property type="evidence" value="ECO:0007669"/>
    <property type="project" value="UniProtKB-KW"/>
</dbReference>
<dbReference type="EC" id="3.1.27.3" evidence="4"/>
<name>A0A0F6QZ65_9CORY</name>
<dbReference type="Proteomes" id="UP000033457">
    <property type="component" value="Chromosome"/>
</dbReference>